<feature type="domain" description="DUF4214" evidence="1">
    <location>
        <begin position="226"/>
        <end position="272"/>
    </location>
</feature>
<evidence type="ECO:0000313" key="2">
    <source>
        <dbReference type="EMBL" id="MBM7473396.1"/>
    </source>
</evidence>
<proteinExistence type="predicted"/>
<organism evidence="2 3">
    <name type="scientific">Subtercola frigoramans</name>
    <dbReference type="NCBI Taxonomy" id="120298"/>
    <lineage>
        <taxon>Bacteria</taxon>
        <taxon>Bacillati</taxon>
        <taxon>Actinomycetota</taxon>
        <taxon>Actinomycetes</taxon>
        <taxon>Micrococcales</taxon>
        <taxon>Microbacteriaceae</taxon>
        <taxon>Subtercola</taxon>
    </lineage>
</organism>
<dbReference type="Pfam" id="PF13946">
    <property type="entry name" value="DUF4214"/>
    <property type="match status" value="2"/>
</dbReference>
<dbReference type="Proteomes" id="UP000776164">
    <property type="component" value="Unassembled WGS sequence"/>
</dbReference>
<dbReference type="InterPro" id="IPR025282">
    <property type="entry name" value="DUF4214"/>
</dbReference>
<evidence type="ECO:0000313" key="3">
    <source>
        <dbReference type="Proteomes" id="UP000776164"/>
    </source>
</evidence>
<feature type="domain" description="DUF4214" evidence="1">
    <location>
        <begin position="175"/>
        <end position="221"/>
    </location>
</feature>
<keyword evidence="3" id="KW-1185">Reference proteome</keyword>
<name>A0ABS2L8G8_9MICO</name>
<protein>
    <recommendedName>
        <fullName evidence="1">DUF4214 domain-containing protein</fullName>
    </recommendedName>
</protein>
<dbReference type="Gene3D" id="1.10.3130.20">
    <property type="entry name" value="Phycobilisome linker domain"/>
    <property type="match status" value="1"/>
</dbReference>
<gene>
    <name evidence="2" type="ORF">JOE66_003030</name>
</gene>
<dbReference type="RefSeq" id="WP_205110828.1">
    <property type="nucleotide sequence ID" value="NZ_BAAAHT010000014.1"/>
</dbReference>
<dbReference type="InterPro" id="IPR038255">
    <property type="entry name" value="PBS_linker_sf"/>
</dbReference>
<reference evidence="2 3" key="1">
    <citation type="submission" date="2021-01" db="EMBL/GenBank/DDBJ databases">
        <title>Sequencing the genomes of 1000 actinobacteria strains.</title>
        <authorList>
            <person name="Klenk H.-P."/>
        </authorList>
    </citation>
    <scope>NUCLEOTIDE SEQUENCE [LARGE SCALE GENOMIC DNA]</scope>
    <source>
        <strain evidence="2 3">DSM 13057</strain>
    </source>
</reference>
<accession>A0ABS2L8G8</accession>
<evidence type="ECO:0000259" key="1">
    <source>
        <dbReference type="Pfam" id="PF13946"/>
    </source>
</evidence>
<sequence length="385" mass="42021">MTTTKADGSYSFMGLQADRYSVIFSGGGDADEWYFSQMPGSDAFNREGAGPVKVAVGESKAGLDATLTAGAIVNAPVSCLTCLSSGTVRVSLDILNPSTKLWVRASGDLFTADFARFTDLYPGTYRATFHYEGPEAYDDVTVAPFALTEGQTYDLPYVNLTQKPVAAVGVSAPVRAFITALYFDYLARRPSTDEVAFWGAQLAHGSGSGVIASAFAQSDEYRLDCIDAAYKKVLGRAPDPGGRQFWLDRMHKGLSTTDDILKSFYASEELAHRRGTWSWVSALYQFILGRYSTSGDDTNWIAAGRAYAQAHGEAGNSYADGADAYWVVDQIYESREAATDRVRDMYDQYLGRHWPGDSELAFWAPLDQRYGDSIVRGGFTGSAEY</sequence>
<comment type="caution">
    <text evidence="2">The sequence shown here is derived from an EMBL/GenBank/DDBJ whole genome shotgun (WGS) entry which is preliminary data.</text>
</comment>
<dbReference type="EMBL" id="JAFBBU010000001">
    <property type="protein sequence ID" value="MBM7473396.1"/>
    <property type="molecule type" value="Genomic_DNA"/>
</dbReference>